<dbReference type="Proteomes" id="UP000325614">
    <property type="component" value="Chromosome"/>
</dbReference>
<evidence type="ECO:0000256" key="1">
    <source>
        <dbReference type="SAM" id="MobiDB-lite"/>
    </source>
</evidence>
<feature type="region of interest" description="Disordered" evidence="1">
    <location>
        <begin position="25"/>
        <end position="117"/>
    </location>
</feature>
<dbReference type="KEGG" id="mico:GDR74_00810"/>
<evidence type="ECO:0000313" key="3">
    <source>
        <dbReference type="EMBL" id="QFU14869.1"/>
    </source>
</evidence>
<keyword evidence="4" id="KW-1185">Reference proteome</keyword>
<dbReference type="AlphaFoldDB" id="A0A5P9JS16"/>
<feature type="compositionally biased region" description="Polar residues" evidence="1">
    <location>
        <begin position="69"/>
        <end position="78"/>
    </location>
</feature>
<feature type="chain" id="PRO_5025033468" evidence="2">
    <location>
        <begin position="23"/>
        <end position="200"/>
    </location>
</feature>
<dbReference type="InterPro" id="IPR009642">
    <property type="entry name" value="DUF1236"/>
</dbReference>
<feature type="compositionally biased region" description="Low complexity" evidence="1">
    <location>
        <begin position="79"/>
        <end position="117"/>
    </location>
</feature>
<organism evidence="3 4">
    <name type="scientific">Microvirga thermotolerans</name>
    <dbReference type="NCBI Taxonomy" id="2651334"/>
    <lineage>
        <taxon>Bacteria</taxon>
        <taxon>Pseudomonadati</taxon>
        <taxon>Pseudomonadota</taxon>
        <taxon>Alphaproteobacteria</taxon>
        <taxon>Hyphomicrobiales</taxon>
        <taxon>Methylobacteriaceae</taxon>
        <taxon>Microvirga</taxon>
    </lineage>
</organism>
<name>A0A5P9JS16_9HYPH</name>
<reference evidence="3 4" key="1">
    <citation type="submission" date="2019-10" db="EMBL/GenBank/DDBJ databases">
        <title>Isolation, Identification of Microvirga thermotolerans HR1, a novel thermophilic bacterium and Comparative Genomics of the genus Microvirga.</title>
        <authorList>
            <person name="Li J."/>
            <person name="Zhang W."/>
            <person name="Lin M."/>
            <person name="Wang J."/>
        </authorList>
    </citation>
    <scope>NUCLEOTIDE SEQUENCE [LARGE SCALE GENOMIC DNA]</scope>
    <source>
        <strain evidence="3 4">HR1</strain>
    </source>
</reference>
<sequence>MRVTFLTTVAAAVLSMSVAALAQTGGGTSGGTSGGAAGGAAGGTSGSVSGSPSGGASTGTSAPAMRPSGSPSGGTAQPSAGASGSMSGTTSSGTTSGTASGSAPHTTGSTSTNVTVSNEQRTEISHAFRSVQVEPLTNVNFSISVGAVVPASVTTLHTCPSDVVRILNGLPECRYMVVRDKIVIVEPSTRKIVTVIERQG</sequence>
<dbReference type="EMBL" id="CP045423">
    <property type="protein sequence ID" value="QFU14869.1"/>
    <property type="molecule type" value="Genomic_DNA"/>
</dbReference>
<feature type="signal peptide" evidence="2">
    <location>
        <begin position="1"/>
        <end position="22"/>
    </location>
</feature>
<evidence type="ECO:0000256" key="2">
    <source>
        <dbReference type="SAM" id="SignalP"/>
    </source>
</evidence>
<keyword evidence="2" id="KW-0732">Signal</keyword>
<dbReference type="Pfam" id="PF06823">
    <property type="entry name" value="DUF1236"/>
    <property type="match status" value="1"/>
</dbReference>
<protein>
    <submittedName>
        <fullName evidence="3">DUF1236 domain-containing protein</fullName>
    </submittedName>
</protein>
<evidence type="ECO:0000313" key="4">
    <source>
        <dbReference type="Proteomes" id="UP000325614"/>
    </source>
</evidence>
<proteinExistence type="predicted"/>
<accession>A0A5P9JS16</accession>
<dbReference type="RefSeq" id="WP_152584519.1">
    <property type="nucleotide sequence ID" value="NZ_CP045423.1"/>
</dbReference>
<feature type="compositionally biased region" description="Gly residues" evidence="1">
    <location>
        <begin position="25"/>
        <end position="45"/>
    </location>
</feature>
<gene>
    <name evidence="3" type="ORF">GDR74_00810</name>
</gene>